<feature type="chain" id="PRO_5003185002" evidence="1">
    <location>
        <begin position="25"/>
        <end position="473"/>
    </location>
</feature>
<dbReference type="eggNOG" id="COG3858">
    <property type="taxonomic scope" value="Bacteria"/>
</dbReference>
<dbReference type="EMBL" id="AENT01000012">
    <property type="protein sequence ID" value="EFR42991.1"/>
    <property type="molecule type" value="Genomic_DNA"/>
</dbReference>
<dbReference type="RefSeq" id="WP_007554398.1">
    <property type="nucleotide sequence ID" value="NZ_AENT01000012.1"/>
</dbReference>
<keyword evidence="3" id="KW-0378">Hydrolase</keyword>
<dbReference type="PANTHER" id="PTHR46066:SF2">
    <property type="entry name" value="CHITINASE DOMAIN-CONTAINING PROTEIN 1"/>
    <property type="match status" value="1"/>
</dbReference>
<evidence type="ECO:0000313" key="4">
    <source>
        <dbReference type="Proteomes" id="UP000004594"/>
    </source>
</evidence>
<dbReference type="GO" id="GO:0016787">
    <property type="term" value="F:hydrolase activity"/>
    <property type="evidence" value="ECO:0007669"/>
    <property type="project" value="UniProtKB-KW"/>
</dbReference>
<evidence type="ECO:0000259" key="2">
    <source>
        <dbReference type="PROSITE" id="PS51910"/>
    </source>
</evidence>
<reference evidence="3 4" key="1">
    <citation type="submission" date="2010-11" db="EMBL/GenBank/DDBJ databases">
        <authorList>
            <person name="Durkin A.S."/>
            <person name="Madupu R."/>
            <person name="Torralba M."/>
            <person name="Gillis M."/>
            <person name="Methe B."/>
            <person name="Sutton G."/>
            <person name="Nelson K.E."/>
        </authorList>
    </citation>
    <scope>NUCLEOTIDE SEQUENCE [LARGE SCALE GENOMIC DNA]</scope>
    <source>
        <strain evidence="3 4">UPII 345-E</strain>
    </source>
</reference>
<dbReference type="InterPro" id="IPR011583">
    <property type="entry name" value="Chitinase_II/V-like_cat"/>
</dbReference>
<dbReference type="Pfam" id="PF00704">
    <property type="entry name" value="Glyco_hydro_18"/>
    <property type="match status" value="1"/>
</dbReference>
<feature type="domain" description="GH18" evidence="2">
    <location>
        <begin position="134"/>
        <end position="442"/>
    </location>
</feature>
<dbReference type="SMART" id="SM00636">
    <property type="entry name" value="Glyco_18"/>
    <property type="match status" value="1"/>
</dbReference>
<dbReference type="SUPFAM" id="SSF51445">
    <property type="entry name" value="(Trans)glycosidases"/>
    <property type="match status" value="1"/>
</dbReference>
<gene>
    <name evidence="3" type="ORF">HMPREF9220_1027</name>
</gene>
<dbReference type="PANTHER" id="PTHR46066">
    <property type="entry name" value="CHITINASE DOMAIN-CONTAINING PROTEIN 1 FAMILY MEMBER"/>
    <property type="match status" value="1"/>
</dbReference>
<proteinExistence type="predicted"/>
<dbReference type="PROSITE" id="PS51910">
    <property type="entry name" value="GH18_2"/>
    <property type="match status" value="1"/>
</dbReference>
<dbReference type="InterPro" id="IPR017853">
    <property type="entry name" value="GH"/>
</dbReference>
<evidence type="ECO:0000256" key="1">
    <source>
        <dbReference type="SAM" id="SignalP"/>
    </source>
</evidence>
<dbReference type="InterPro" id="IPR001223">
    <property type="entry name" value="Glyco_hydro18_cat"/>
</dbReference>
<dbReference type="GO" id="GO:0005975">
    <property type="term" value="P:carbohydrate metabolic process"/>
    <property type="evidence" value="ECO:0007669"/>
    <property type="project" value="InterPro"/>
</dbReference>
<feature type="signal peptide" evidence="1">
    <location>
        <begin position="1"/>
        <end position="24"/>
    </location>
</feature>
<dbReference type="Gene3D" id="3.10.50.10">
    <property type="match status" value="1"/>
</dbReference>
<dbReference type="Gene3D" id="3.20.20.80">
    <property type="entry name" value="Glycosidases"/>
    <property type="match status" value="1"/>
</dbReference>
<keyword evidence="1" id="KW-0732">Signal</keyword>
<sequence>MKIKKYTILILSSLILTAFINANAIDKLHLEGKNLKGFYAYKDEDTVYVTPELLEDGGRWKIQEEKNKTFAIVKVGNKEEKVEIPIIIKDNKKLVDFDFFSKQAGLKGEINLKRKTFKIQKDKQINLKKEKSDLKPLIIWDPDSEFNQNSAFFTENAGIRIISPTLGSINVFNNVFSNEFLSYLKNIQDSGMEVMPLIHNNFDPDKTRDFVKNSKKIDEITNRMAAYSEVYRFDGYNIDFENMYKEDKNLFTNFIKELSSKIHARNKKLSIDITVIEPLSDFWSMCYDRKALSEFTDYQVIMGYDETPAGSKYAGSVSSYNWLNRKIPELLNEVPAEKLILGIPFYTRAWIGYDGSATSSVLTIKNNREFIMKHNVRLIWQEKEKQYKGIYKTNGLPAQIWMEEKRSLGEKIKLAKKYKLGGLAFWRYGFESSDIYSYLENKWINNYSEYDIWNNSNGSILEKIRKKNRIKNR</sequence>
<comment type="caution">
    <text evidence="3">The sequence shown here is derived from an EMBL/GenBank/DDBJ whole genome shotgun (WGS) entry which is preliminary data.</text>
</comment>
<organism evidence="3 4">
    <name type="scientific">Dialister micraerophilus UPII 345-E</name>
    <dbReference type="NCBI Taxonomy" id="910314"/>
    <lineage>
        <taxon>Bacteria</taxon>
        <taxon>Bacillati</taxon>
        <taxon>Bacillota</taxon>
        <taxon>Negativicutes</taxon>
        <taxon>Veillonellales</taxon>
        <taxon>Veillonellaceae</taxon>
        <taxon>Dialister</taxon>
    </lineage>
</organism>
<protein>
    <submittedName>
        <fullName evidence="3">Glycosyl hydrolase, family 18</fullName>
    </submittedName>
</protein>
<evidence type="ECO:0000313" key="3">
    <source>
        <dbReference type="EMBL" id="EFR42991.1"/>
    </source>
</evidence>
<accession>E4L845</accession>
<dbReference type="Proteomes" id="UP000004594">
    <property type="component" value="Unassembled WGS sequence"/>
</dbReference>
<dbReference type="InterPro" id="IPR029070">
    <property type="entry name" value="Chitinase_insertion_sf"/>
</dbReference>
<name>E4L845_9FIRM</name>
<dbReference type="GO" id="GO:0008061">
    <property type="term" value="F:chitin binding"/>
    <property type="evidence" value="ECO:0007669"/>
    <property type="project" value="InterPro"/>
</dbReference>
<dbReference type="AlphaFoldDB" id="E4L845"/>